<dbReference type="Proteomes" id="UP000799537">
    <property type="component" value="Unassembled WGS sequence"/>
</dbReference>
<feature type="chain" id="PRO_5025633934" evidence="3">
    <location>
        <begin position="19"/>
        <end position="778"/>
    </location>
</feature>
<dbReference type="AlphaFoldDB" id="A0A6A6CVJ6"/>
<dbReference type="Gene3D" id="3.30.379.10">
    <property type="entry name" value="Chitobiase/beta-hexosaminidase domain 2-like"/>
    <property type="match status" value="1"/>
</dbReference>
<proteinExistence type="predicted"/>
<evidence type="ECO:0000256" key="2">
    <source>
        <dbReference type="SAM" id="MobiDB-lite"/>
    </source>
</evidence>
<evidence type="ECO:0000259" key="4">
    <source>
        <dbReference type="Pfam" id="PF05089"/>
    </source>
</evidence>
<feature type="domain" description="Alpha-N-acetylglucosaminidase N-terminal" evidence="5">
    <location>
        <begin position="28"/>
        <end position="117"/>
    </location>
</feature>
<gene>
    <name evidence="7" type="ORF">M409DRAFT_20233</name>
</gene>
<dbReference type="EMBL" id="ML993587">
    <property type="protein sequence ID" value="KAF2169819.1"/>
    <property type="molecule type" value="Genomic_DNA"/>
</dbReference>
<evidence type="ECO:0000256" key="3">
    <source>
        <dbReference type="SAM" id="SignalP"/>
    </source>
</evidence>
<dbReference type="Gene3D" id="3.20.20.80">
    <property type="entry name" value="Glycosidases"/>
    <property type="match status" value="1"/>
</dbReference>
<feature type="signal peptide" evidence="3">
    <location>
        <begin position="1"/>
        <end position="18"/>
    </location>
</feature>
<feature type="region of interest" description="Disordered" evidence="2">
    <location>
        <begin position="732"/>
        <end position="761"/>
    </location>
</feature>
<dbReference type="GeneID" id="54558561"/>
<evidence type="ECO:0000259" key="6">
    <source>
        <dbReference type="Pfam" id="PF12972"/>
    </source>
</evidence>
<dbReference type="InterPro" id="IPR029018">
    <property type="entry name" value="Hex-like_dom2"/>
</dbReference>
<evidence type="ECO:0000259" key="5">
    <source>
        <dbReference type="Pfam" id="PF12971"/>
    </source>
</evidence>
<dbReference type="Pfam" id="PF12972">
    <property type="entry name" value="NAGLU_C"/>
    <property type="match status" value="1"/>
</dbReference>
<dbReference type="PANTHER" id="PTHR12872">
    <property type="entry name" value="ALPHA-N-ACETYLGLUCOSAMINIDASE"/>
    <property type="match status" value="1"/>
</dbReference>
<dbReference type="PANTHER" id="PTHR12872:SF1">
    <property type="entry name" value="ALPHA-N-ACETYLGLUCOSAMINIDASE"/>
    <property type="match status" value="1"/>
</dbReference>
<keyword evidence="1 7" id="KW-0378">Hydrolase</keyword>
<name>A0A6A6CVJ6_ZASCE</name>
<protein>
    <submittedName>
        <fullName evidence="7">Glycoside hydrolase family 89 protein</fullName>
    </submittedName>
</protein>
<dbReference type="InterPro" id="IPR017853">
    <property type="entry name" value="GH"/>
</dbReference>
<dbReference type="Pfam" id="PF12971">
    <property type="entry name" value="NAGLU_N"/>
    <property type="match status" value="1"/>
</dbReference>
<evidence type="ECO:0000313" key="8">
    <source>
        <dbReference type="Proteomes" id="UP000799537"/>
    </source>
</evidence>
<dbReference type="InterPro" id="IPR024733">
    <property type="entry name" value="NAGLU_tim-barrel"/>
</dbReference>
<keyword evidence="3" id="KW-0732">Signal</keyword>
<dbReference type="GO" id="GO:0016787">
    <property type="term" value="F:hydrolase activity"/>
    <property type="evidence" value="ECO:0007669"/>
    <property type="project" value="UniProtKB-KW"/>
</dbReference>
<dbReference type="InterPro" id="IPR024240">
    <property type="entry name" value="NAGLU_N"/>
</dbReference>
<evidence type="ECO:0000256" key="1">
    <source>
        <dbReference type="ARBA" id="ARBA00022801"/>
    </source>
</evidence>
<reference evidence="7" key="1">
    <citation type="journal article" date="2020" name="Stud. Mycol.">
        <title>101 Dothideomycetes genomes: a test case for predicting lifestyles and emergence of pathogens.</title>
        <authorList>
            <person name="Haridas S."/>
            <person name="Albert R."/>
            <person name="Binder M."/>
            <person name="Bloem J."/>
            <person name="Labutti K."/>
            <person name="Salamov A."/>
            <person name="Andreopoulos B."/>
            <person name="Baker S."/>
            <person name="Barry K."/>
            <person name="Bills G."/>
            <person name="Bluhm B."/>
            <person name="Cannon C."/>
            <person name="Castanera R."/>
            <person name="Culley D."/>
            <person name="Daum C."/>
            <person name="Ezra D."/>
            <person name="Gonzalez J."/>
            <person name="Henrissat B."/>
            <person name="Kuo A."/>
            <person name="Liang C."/>
            <person name="Lipzen A."/>
            <person name="Lutzoni F."/>
            <person name="Magnuson J."/>
            <person name="Mondo S."/>
            <person name="Nolan M."/>
            <person name="Ohm R."/>
            <person name="Pangilinan J."/>
            <person name="Park H.-J."/>
            <person name="Ramirez L."/>
            <person name="Alfaro M."/>
            <person name="Sun H."/>
            <person name="Tritt A."/>
            <person name="Yoshinaga Y."/>
            <person name="Zwiers L.-H."/>
            <person name="Turgeon B."/>
            <person name="Goodwin S."/>
            <person name="Spatafora J."/>
            <person name="Crous P."/>
            <person name="Grigoriev I."/>
        </authorList>
    </citation>
    <scope>NUCLEOTIDE SEQUENCE</scope>
    <source>
        <strain evidence="7">ATCC 36951</strain>
    </source>
</reference>
<dbReference type="Pfam" id="PF05089">
    <property type="entry name" value="NAGLU"/>
    <property type="match status" value="1"/>
</dbReference>
<feature type="domain" description="Alpha-N-acetylglucosaminidase C-terminal" evidence="6">
    <location>
        <begin position="476"/>
        <end position="736"/>
    </location>
</feature>
<dbReference type="OrthoDB" id="64736at2759"/>
<keyword evidence="8" id="KW-1185">Reference proteome</keyword>
<organism evidence="7 8">
    <name type="scientific">Zasmidium cellare ATCC 36951</name>
    <dbReference type="NCBI Taxonomy" id="1080233"/>
    <lineage>
        <taxon>Eukaryota</taxon>
        <taxon>Fungi</taxon>
        <taxon>Dikarya</taxon>
        <taxon>Ascomycota</taxon>
        <taxon>Pezizomycotina</taxon>
        <taxon>Dothideomycetes</taxon>
        <taxon>Dothideomycetidae</taxon>
        <taxon>Mycosphaerellales</taxon>
        <taxon>Mycosphaerellaceae</taxon>
        <taxon>Zasmidium</taxon>
    </lineage>
</organism>
<dbReference type="Gene3D" id="1.20.120.670">
    <property type="entry name" value="N-acetyl-b-d-glucoasminidase"/>
    <property type="match status" value="1"/>
</dbReference>
<dbReference type="InterPro" id="IPR007781">
    <property type="entry name" value="NAGLU"/>
</dbReference>
<feature type="domain" description="Alpha-N-acetylglucosaminidase tim-barrel" evidence="4">
    <location>
        <begin position="132"/>
        <end position="468"/>
    </location>
</feature>
<dbReference type="PROSITE" id="PS51257">
    <property type="entry name" value="PROKAR_LIPOPROTEIN"/>
    <property type="match status" value="1"/>
</dbReference>
<dbReference type="SUPFAM" id="SSF51445">
    <property type="entry name" value="(Trans)glycosidases"/>
    <property type="match status" value="1"/>
</dbReference>
<accession>A0A6A6CVJ6</accession>
<feature type="compositionally biased region" description="Gly residues" evidence="2">
    <location>
        <begin position="738"/>
        <end position="761"/>
    </location>
</feature>
<evidence type="ECO:0000313" key="7">
    <source>
        <dbReference type="EMBL" id="KAF2169819.1"/>
    </source>
</evidence>
<dbReference type="RefSeq" id="XP_033670708.1">
    <property type="nucleotide sequence ID" value="XM_033805289.1"/>
</dbReference>
<dbReference type="InterPro" id="IPR024732">
    <property type="entry name" value="NAGLU_C"/>
</dbReference>
<sequence length="778" mass="87247">MRLFSLAASLAFASIGSCITTSNNSTAGIEALVRRRLPDHVNSFSFTLSHNALQTNSTLPANDEYTVSNAPNGKIHISGNSPIALATGLRWYLTNIVHVDIYWFIGSQLDLAPARLPRLNSTYHGASTVPWRYHFNTVTFSYTSAFWDWDDWQLQLDWMALRGINLPLAWVGYEKILSDVFTEAGFSNSEIATFLSGPAFQAWNRFGNIQGSWGGDLPPSWIDSQFALNKQIVARMVELGMTPVLPCFTGFVPRQIGEHYPNASFVNGSRWSGFETEYTNVTFLEPFDPLFTTLQKSFITKQTAAYGDVTDIYTLDQYNENNPYSGDLDYLRNVTSNTIQSLKAADPDAIWLLQGWLFYSSESFWTNDRVEAYLSGVDNSDMLILDLFSESQPQWQRTSSYFGKPWIWCELHDYGENMGLYGQVENVTINPVAALADSSTMVGMGLTMEGQEGNEIMYDILLDQAWSKQPLNTDKYFHDWVASRYHGARSLPNGLYTAWDTMRKTVYNNTNLNRAQAVTKSIFELAPNTTGLLNRTGHHPTTIQYEPAVLVTAWTAFYHASSQNPNLWANEAYTFDLTDITRQVLANAFYPLYTTFVSTSNNTSPTYSAQKASQTGQQLLHLLSSLDAILSASPHAHFHLSAWISSARQHASNNASLADFYEYDARNQITLWGPDGEISDYASKQWGGLVRGYYLPRWERFVQFTLNGTTGANGRNEALRRSLLEFEEGWQVQTSDGQGEGGRGPPGYGWGWPHQGGGGGNLQQTIARVVREWPSIFG</sequence>